<feature type="region of interest" description="Disordered" evidence="1">
    <location>
        <begin position="1"/>
        <end position="23"/>
    </location>
</feature>
<keyword evidence="4" id="KW-1185">Reference proteome</keyword>
<keyword evidence="2" id="KW-0472">Membrane</keyword>
<protein>
    <submittedName>
        <fullName evidence="3">DUF3592 domain-containing protein</fullName>
    </submittedName>
</protein>
<gene>
    <name evidence="3" type="ORF">ACFP2V_33805</name>
</gene>
<feature type="transmembrane region" description="Helical" evidence="2">
    <location>
        <begin position="157"/>
        <end position="178"/>
    </location>
</feature>
<dbReference type="Proteomes" id="UP001596183">
    <property type="component" value="Unassembled WGS sequence"/>
</dbReference>
<accession>A0ABW0XYQ7</accession>
<evidence type="ECO:0000313" key="3">
    <source>
        <dbReference type="EMBL" id="MFC5674858.1"/>
    </source>
</evidence>
<dbReference type="EMBL" id="JBHSPC010000130">
    <property type="protein sequence ID" value="MFC5674858.1"/>
    <property type="molecule type" value="Genomic_DNA"/>
</dbReference>
<evidence type="ECO:0000256" key="2">
    <source>
        <dbReference type="SAM" id="Phobius"/>
    </source>
</evidence>
<keyword evidence="2" id="KW-0812">Transmembrane</keyword>
<sequence length="193" mass="21781">MGKKKRRTRADWTPPPKSAEREALEAEWRRRRFQSRQPLVPKRRVILGVFAMSLITGGMFLGFLLPSESLVSDLRSRGVSVWAEVTASPRDKYGNPGNVKVKFDGPEGEMETSLYDWGGMRPEGLTPGGLVSVTYDPRDPARVLTTAWVKDPPMMTLPMLVVLLIFLFFLIGSIVGLIRRRVLLRRREQIAAS</sequence>
<dbReference type="RefSeq" id="WP_381219096.1">
    <property type="nucleotide sequence ID" value="NZ_JBHSPC010000130.1"/>
</dbReference>
<proteinExistence type="predicted"/>
<feature type="transmembrane region" description="Helical" evidence="2">
    <location>
        <begin position="45"/>
        <end position="65"/>
    </location>
</feature>
<evidence type="ECO:0000313" key="4">
    <source>
        <dbReference type="Proteomes" id="UP001596183"/>
    </source>
</evidence>
<organism evidence="3 4">
    <name type="scientific">Streptomyces incanus</name>
    <dbReference type="NCBI Taxonomy" id="887453"/>
    <lineage>
        <taxon>Bacteria</taxon>
        <taxon>Bacillati</taxon>
        <taxon>Actinomycetota</taxon>
        <taxon>Actinomycetes</taxon>
        <taxon>Kitasatosporales</taxon>
        <taxon>Streptomycetaceae</taxon>
        <taxon>Streptomyces</taxon>
    </lineage>
</organism>
<evidence type="ECO:0000256" key="1">
    <source>
        <dbReference type="SAM" id="MobiDB-lite"/>
    </source>
</evidence>
<reference evidence="4" key="1">
    <citation type="journal article" date="2019" name="Int. J. Syst. Evol. Microbiol.">
        <title>The Global Catalogue of Microorganisms (GCM) 10K type strain sequencing project: providing services to taxonomists for standard genome sequencing and annotation.</title>
        <authorList>
            <consortium name="The Broad Institute Genomics Platform"/>
            <consortium name="The Broad Institute Genome Sequencing Center for Infectious Disease"/>
            <person name="Wu L."/>
            <person name="Ma J."/>
        </authorList>
    </citation>
    <scope>NUCLEOTIDE SEQUENCE [LARGE SCALE GENOMIC DNA]</scope>
    <source>
        <strain evidence="4">JCM 13852</strain>
    </source>
</reference>
<name>A0ABW0XYQ7_9ACTN</name>
<comment type="caution">
    <text evidence="3">The sequence shown here is derived from an EMBL/GenBank/DDBJ whole genome shotgun (WGS) entry which is preliminary data.</text>
</comment>
<keyword evidence="2" id="KW-1133">Transmembrane helix</keyword>